<dbReference type="EMBL" id="BFEA01000280">
    <property type="protein sequence ID" value="GBG77916.1"/>
    <property type="molecule type" value="Genomic_DNA"/>
</dbReference>
<reference evidence="1 2" key="1">
    <citation type="journal article" date="2018" name="Cell">
        <title>The Chara Genome: Secondary Complexity and Implications for Plant Terrestrialization.</title>
        <authorList>
            <person name="Nishiyama T."/>
            <person name="Sakayama H."/>
            <person name="Vries J.D."/>
            <person name="Buschmann H."/>
            <person name="Saint-Marcoux D."/>
            <person name="Ullrich K.K."/>
            <person name="Haas F.B."/>
            <person name="Vanderstraeten L."/>
            <person name="Becker D."/>
            <person name="Lang D."/>
            <person name="Vosolsobe S."/>
            <person name="Rombauts S."/>
            <person name="Wilhelmsson P.K.I."/>
            <person name="Janitza P."/>
            <person name="Kern R."/>
            <person name="Heyl A."/>
            <person name="Rumpler F."/>
            <person name="Villalobos L.I.A.C."/>
            <person name="Clay J.M."/>
            <person name="Skokan R."/>
            <person name="Toyoda A."/>
            <person name="Suzuki Y."/>
            <person name="Kagoshima H."/>
            <person name="Schijlen E."/>
            <person name="Tajeshwar N."/>
            <person name="Catarino B."/>
            <person name="Hetherington A.J."/>
            <person name="Saltykova A."/>
            <person name="Bonnot C."/>
            <person name="Breuninger H."/>
            <person name="Symeonidi A."/>
            <person name="Radhakrishnan G.V."/>
            <person name="Van Nieuwerburgh F."/>
            <person name="Deforce D."/>
            <person name="Chang C."/>
            <person name="Karol K.G."/>
            <person name="Hedrich R."/>
            <person name="Ulvskov P."/>
            <person name="Glockner G."/>
            <person name="Delwiche C.F."/>
            <person name="Petrasek J."/>
            <person name="Van de Peer Y."/>
            <person name="Friml J."/>
            <person name="Beilby M."/>
            <person name="Dolan L."/>
            <person name="Kohara Y."/>
            <person name="Sugano S."/>
            <person name="Fujiyama A."/>
            <person name="Delaux P.-M."/>
            <person name="Quint M."/>
            <person name="TheiBen G."/>
            <person name="Hagemann M."/>
            <person name="Harholt J."/>
            <person name="Dunand C."/>
            <person name="Zachgo S."/>
            <person name="Langdale J."/>
            <person name="Maumus F."/>
            <person name="Straeten D.V.D."/>
            <person name="Gould S.B."/>
            <person name="Rensing S.A."/>
        </authorList>
    </citation>
    <scope>NUCLEOTIDE SEQUENCE [LARGE SCALE GENOMIC DNA]</scope>
    <source>
        <strain evidence="1 2">S276</strain>
    </source>
</reference>
<sequence length="90" mass="10070">MNDKEGKGTVSAEEAMQILFVRFGRSLLDSQVEEIFGNTDTNILKDLTLTEFLNSLNLSQLKQQTAKAKSMAQISLKGFRRDQAESSRSN</sequence>
<dbReference type="OrthoDB" id="26525at2759"/>
<dbReference type="Gramene" id="GBG77916">
    <property type="protein sequence ID" value="GBG77916"/>
    <property type="gene ID" value="CBR_g25847"/>
</dbReference>
<dbReference type="SUPFAM" id="SSF47473">
    <property type="entry name" value="EF-hand"/>
    <property type="match status" value="1"/>
</dbReference>
<dbReference type="InterPro" id="IPR011992">
    <property type="entry name" value="EF-hand-dom_pair"/>
</dbReference>
<comment type="caution">
    <text evidence="1">The sequence shown here is derived from an EMBL/GenBank/DDBJ whole genome shotgun (WGS) entry which is preliminary data.</text>
</comment>
<organism evidence="1 2">
    <name type="scientific">Chara braunii</name>
    <name type="common">Braun's stonewort</name>
    <dbReference type="NCBI Taxonomy" id="69332"/>
    <lineage>
        <taxon>Eukaryota</taxon>
        <taxon>Viridiplantae</taxon>
        <taxon>Streptophyta</taxon>
        <taxon>Charophyceae</taxon>
        <taxon>Charales</taxon>
        <taxon>Characeae</taxon>
        <taxon>Chara</taxon>
    </lineage>
</organism>
<evidence type="ECO:0008006" key="3">
    <source>
        <dbReference type="Google" id="ProtNLM"/>
    </source>
</evidence>
<gene>
    <name evidence="1" type="ORF">CBR_g25847</name>
</gene>
<dbReference type="AlphaFoldDB" id="A0A388L6I8"/>
<accession>A0A388L6I8</accession>
<dbReference type="STRING" id="69332.A0A388L6I8"/>
<keyword evidence="2" id="KW-1185">Reference proteome</keyword>
<proteinExistence type="predicted"/>
<protein>
    <recommendedName>
        <fullName evidence="3">EF-hand domain-containing protein</fullName>
    </recommendedName>
</protein>
<dbReference type="Proteomes" id="UP000265515">
    <property type="component" value="Unassembled WGS sequence"/>
</dbReference>
<dbReference type="Gene3D" id="1.10.238.10">
    <property type="entry name" value="EF-hand"/>
    <property type="match status" value="1"/>
</dbReference>
<evidence type="ECO:0000313" key="1">
    <source>
        <dbReference type="EMBL" id="GBG77916.1"/>
    </source>
</evidence>
<evidence type="ECO:0000313" key="2">
    <source>
        <dbReference type="Proteomes" id="UP000265515"/>
    </source>
</evidence>
<name>A0A388L6I8_CHABU</name>